<comment type="caution">
    <text evidence="3">The sequence shown here is derived from an EMBL/GenBank/DDBJ whole genome shotgun (WGS) entry which is preliminary data.</text>
</comment>
<reference evidence="3 4" key="1">
    <citation type="submission" date="2023-08" db="EMBL/GenBank/DDBJ databases">
        <title>Black Yeasts Isolated from many extreme environments.</title>
        <authorList>
            <person name="Coleine C."/>
            <person name="Stajich J.E."/>
            <person name="Selbmann L."/>
        </authorList>
    </citation>
    <scope>NUCLEOTIDE SEQUENCE [LARGE SCALE GENOMIC DNA]</scope>
    <source>
        <strain evidence="3 4">CCFEE 5885</strain>
    </source>
</reference>
<dbReference type="Proteomes" id="UP001345013">
    <property type="component" value="Unassembled WGS sequence"/>
</dbReference>
<organism evidence="3 4">
    <name type="scientific">Lithohypha guttulata</name>
    <dbReference type="NCBI Taxonomy" id="1690604"/>
    <lineage>
        <taxon>Eukaryota</taxon>
        <taxon>Fungi</taxon>
        <taxon>Dikarya</taxon>
        <taxon>Ascomycota</taxon>
        <taxon>Pezizomycotina</taxon>
        <taxon>Eurotiomycetes</taxon>
        <taxon>Chaetothyriomycetidae</taxon>
        <taxon>Chaetothyriales</taxon>
        <taxon>Trichomeriaceae</taxon>
        <taxon>Lithohypha</taxon>
    </lineage>
</organism>
<dbReference type="CDD" id="cd12087">
    <property type="entry name" value="TM_EGFR-like"/>
    <property type="match status" value="1"/>
</dbReference>
<evidence type="ECO:0000256" key="2">
    <source>
        <dbReference type="SAM" id="Phobius"/>
    </source>
</evidence>
<sequence>MSSSDADYPYCGTISLTDIGYRAYNCFSERNQLLMAAVTPTETSRTTMTLDETTAAPSAAASSTSTNASGVDDKHKADEESSTSTAEITGGALGGVAFVAIAAALLFLVRRRKKKSPKEPTELSFSVIGLQASPSKVQDTQYQEPAAGRDIREPPSYANPVEVPSNLDQARDAVPVPAVPGPSASPDLTPIYQAYHAQRASAMTFSPNSPSVAQPVLSPQSSFYRPSQYASHGSFMPAVSEAHGDSECNSLGSSSSQTEVRNGGGRRFAEHGAGQFSSQSGPVSEWHM</sequence>
<feature type="region of interest" description="Disordered" evidence="1">
    <location>
        <begin position="238"/>
        <end position="288"/>
    </location>
</feature>
<feature type="region of interest" description="Disordered" evidence="1">
    <location>
        <begin position="134"/>
        <end position="161"/>
    </location>
</feature>
<dbReference type="EMBL" id="JAVRRG010000064">
    <property type="protein sequence ID" value="KAK5092069.1"/>
    <property type="molecule type" value="Genomic_DNA"/>
</dbReference>
<feature type="compositionally biased region" description="Polar residues" evidence="1">
    <location>
        <begin position="247"/>
        <end position="260"/>
    </location>
</feature>
<evidence type="ECO:0000313" key="4">
    <source>
        <dbReference type="Proteomes" id="UP001345013"/>
    </source>
</evidence>
<accession>A0ABR0K8M5</accession>
<feature type="compositionally biased region" description="Polar residues" evidence="1">
    <location>
        <begin position="134"/>
        <end position="143"/>
    </location>
</feature>
<keyword evidence="2" id="KW-1133">Transmembrane helix</keyword>
<gene>
    <name evidence="3" type="ORF">LTR24_005510</name>
</gene>
<keyword evidence="4" id="KW-1185">Reference proteome</keyword>
<feature type="transmembrane region" description="Helical" evidence="2">
    <location>
        <begin position="88"/>
        <end position="109"/>
    </location>
</feature>
<feature type="region of interest" description="Disordered" evidence="1">
    <location>
        <begin position="53"/>
        <end position="85"/>
    </location>
</feature>
<name>A0ABR0K8M5_9EURO</name>
<feature type="compositionally biased region" description="Low complexity" evidence="1">
    <location>
        <begin position="53"/>
        <end position="69"/>
    </location>
</feature>
<evidence type="ECO:0000313" key="3">
    <source>
        <dbReference type="EMBL" id="KAK5092069.1"/>
    </source>
</evidence>
<evidence type="ECO:0000256" key="1">
    <source>
        <dbReference type="SAM" id="MobiDB-lite"/>
    </source>
</evidence>
<proteinExistence type="predicted"/>
<keyword evidence="2" id="KW-0472">Membrane</keyword>
<protein>
    <submittedName>
        <fullName evidence="3">Uncharacterized protein</fullName>
    </submittedName>
</protein>
<keyword evidence="2" id="KW-0812">Transmembrane</keyword>